<dbReference type="InterPro" id="IPR050091">
    <property type="entry name" value="PKS_NRPS_Biosynth_Enz"/>
</dbReference>
<dbReference type="Pfam" id="PF00550">
    <property type="entry name" value="PP-binding"/>
    <property type="match status" value="1"/>
</dbReference>
<dbReference type="PROSITE" id="PS52004">
    <property type="entry name" value="KS3_2"/>
    <property type="match status" value="1"/>
</dbReference>
<dbReference type="Gene3D" id="3.40.50.720">
    <property type="entry name" value="NAD(P)-binding Rossmann-like Domain"/>
    <property type="match status" value="1"/>
</dbReference>
<dbReference type="VEuPathDB" id="FungiDB:SMAC_09000"/>
<keyword evidence="3" id="KW-0808">Transferase</keyword>
<dbReference type="InterPro" id="IPR020841">
    <property type="entry name" value="PKS_Beta-ketoAc_synthase_dom"/>
</dbReference>
<protein>
    <recommendedName>
        <fullName evidence="13">Polyketide synthase protein</fullName>
    </recommendedName>
</protein>
<dbReference type="Gene3D" id="3.40.366.10">
    <property type="entry name" value="Malonyl-Coenzyme A Acyl Carrier Protein, domain 2"/>
    <property type="match status" value="1"/>
</dbReference>
<dbReference type="Pfam" id="PF16197">
    <property type="entry name" value="KAsynt_C_assoc"/>
    <property type="match status" value="1"/>
</dbReference>
<keyword evidence="4" id="KW-0560">Oxidoreductase</keyword>
<dbReference type="SMART" id="SM00827">
    <property type="entry name" value="PKS_AT"/>
    <property type="match status" value="1"/>
</dbReference>
<dbReference type="Gene3D" id="3.30.70.3290">
    <property type="match status" value="1"/>
</dbReference>
<dbReference type="InterPro" id="IPR014043">
    <property type="entry name" value="Acyl_transferase_dom"/>
</dbReference>
<name>A0A8S8ZXD1_SORMA</name>
<dbReference type="InterPro" id="IPR049552">
    <property type="entry name" value="PKS_DH_N"/>
</dbReference>
<dbReference type="SUPFAM" id="SSF53901">
    <property type="entry name" value="Thiolase-like"/>
    <property type="match status" value="1"/>
</dbReference>
<dbReference type="InterPro" id="IPR020807">
    <property type="entry name" value="PKS_DH"/>
</dbReference>
<dbReference type="GO" id="GO:0006633">
    <property type="term" value="P:fatty acid biosynthetic process"/>
    <property type="evidence" value="ECO:0007669"/>
    <property type="project" value="TreeGrafter"/>
</dbReference>
<keyword evidence="2" id="KW-0597">Phosphoprotein</keyword>
<dbReference type="SMART" id="SM00823">
    <property type="entry name" value="PKS_PP"/>
    <property type="match status" value="1"/>
</dbReference>
<evidence type="ECO:0000256" key="1">
    <source>
        <dbReference type="ARBA" id="ARBA00022450"/>
    </source>
</evidence>
<dbReference type="PROSITE" id="PS00012">
    <property type="entry name" value="PHOSPHOPANTETHEINE"/>
    <property type="match status" value="1"/>
</dbReference>
<feature type="active site" description="Proton donor; for dehydratase activity" evidence="6">
    <location>
        <position position="1152"/>
    </location>
</feature>
<evidence type="ECO:0000256" key="3">
    <source>
        <dbReference type="ARBA" id="ARBA00022679"/>
    </source>
</evidence>
<accession>A0A8S8ZXD1</accession>
<feature type="domain" description="PKS/mFAS DH" evidence="10">
    <location>
        <begin position="939"/>
        <end position="1246"/>
    </location>
</feature>
<dbReference type="InterPro" id="IPR014031">
    <property type="entry name" value="Ketoacyl_synth_C"/>
</dbReference>
<dbReference type="PANTHER" id="PTHR43775">
    <property type="entry name" value="FATTY ACID SYNTHASE"/>
    <property type="match status" value="1"/>
</dbReference>
<evidence type="ECO:0000256" key="4">
    <source>
        <dbReference type="ARBA" id="ARBA00023002"/>
    </source>
</evidence>
<dbReference type="InterPro" id="IPR032821">
    <property type="entry name" value="PKS_assoc"/>
</dbReference>
<evidence type="ECO:0000256" key="2">
    <source>
        <dbReference type="ARBA" id="ARBA00022553"/>
    </source>
</evidence>
<dbReference type="Pfam" id="PF08659">
    <property type="entry name" value="KR"/>
    <property type="match status" value="1"/>
</dbReference>
<dbReference type="Pfam" id="PF21089">
    <property type="entry name" value="PKS_DH_N"/>
    <property type="match status" value="1"/>
</dbReference>
<dbReference type="InterPro" id="IPR016039">
    <property type="entry name" value="Thiolase-like"/>
</dbReference>
<dbReference type="Pfam" id="PF23114">
    <property type="entry name" value="NAD-bd_HRPKS_sdrA"/>
    <property type="match status" value="1"/>
</dbReference>
<evidence type="ECO:0000259" key="10">
    <source>
        <dbReference type="PROSITE" id="PS52019"/>
    </source>
</evidence>
<keyword evidence="5" id="KW-0511">Multifunctional enzyme</keyword>
<evidence type="ECO:0000256" key="7">
    <source>
        <dbReference type="SAM" id="MobiDB-lite"/>
    </source>
</evidence>
<evidence type="ECO:0000259" key="9">
    <source>
        <dbReference type="PROSITE" id="PS52004"/>
    </source>
</evidence>
<dbReference type="InterPro" id="IPR013968">
    <property type="entry name" value="PKS_KR"/>
</dbReference>
<dbReference type="InterPro" id="IPR020806">
    <property type="entry name" value="PKS_PP-bd"/>
</dbReference>
<dbReference type="Pfam" id="PF00109">
    <property type="entry name" value="ketoacyl-synt"/>
    <property type="match status" value="1"/>
</dbReference>
<dbReference type="OMA" id="KDVQHYT"/>
<dbReference type="Gene3D" id="3.40.47.10">
    <property type="match status" value="1"/>
</dbReference>
<dbReference type="InterPro" id="IPR049551">
    <property type="entry name" value="PKS_DH_C"/>
</dbReference>
<dbReference type="PANTHER" id="PTHR43775:SF18">
    <property type="entry name" value="ENZYME, PUTATIVE (JCVI)-RELATED"/>
    <property type="match status" value="1"/>
</dbReference>
<feature type="domain" description="Carrier" evidence="8">
    <location>
        <begin position="2055"/>
        <end position="2135"/>
    </location>
</feature>
<dbReference type="InterPro" id="IPR036291">
    <property type="entry name" value="NAD(P)-bd_dom_sf"/>
</dbReference>
<dbReference type="GO" id="GO:0016491">
    <property type="term" value="F:oxidoreductase activity"/>
    <property type="evidence" value="ECO:0007669"/>
    <property type="project" value="UniProtKB-KW"/>
</dbReference>
<dbReference type="Pfam" id="PF02801">
    <property type="entry name" value="Ketoacyl-synt_C"/>
    <property type="match status" value="1"/>
</dbReference>
<reference evidence="11 12" key="1">
    <citation type="submission" date="2017-07" db="EMBL/GenBank/DDBJ databases">
        <title>Genome sequence of the Sordaria macrospora wild type strain R19027.</title>
        <authorList>
            <person name="Nowrousian M."/>
            <person name="Teichert I."/>
            <person name="Kueck U."/>
        </authorList>
    </citation>
    <scope>NUCLEOTIDE SEQUENCE [LARGE SCALE GENOMIC DNA]</scope>
    <source>
        <strain evidence="11 12">R19027</strain>
        <tissue evidence="11">Mycelium</tissue>
    </source>
</reference>
<dbReference type="GO" id="GO:0031177">
    <property type="term" value="F:phosphopantetheine binding"/>
    <property type="evidence" value="ECO:0007669"/>
    <property type="project" value="InterPro"/>
</dbReference>
<dbReference type="SMART" id="SM00822">
    <property type="entry name" value="PKS_KR"/>
    <property type="match status" value="1"/>
</dbReference>
<organism evidence="11 12">
    <name type="scientific">Sordaria macrospora</name>
    <dbReference type="NCBI Taxonomy" id="5147"/>
    <lineage>
        <taxon>Eukaryota</taxon>
        <taxon>Fungi</taxon>
        <taxon>Dikarya</taxon>
        <taxon>Ascomycota</taxon>
        <taxon>Pezizomycotina</taxon>
        <taxon>Sordariomycetes</taxon>
        <taxon>Sordariomycetidae</taxon>
        <taxon>Sordariales</taxon>
        <taxon>Sordariaceae</taxon>
        <taxon>Sordaria</taxon>
    </lineage>
</organism>
<evidence type="ECO:0000313" key="11">
    <source>
        <dbReference type="EMBL" id="KAA8635527.1"/>
    </source>
</evidence>
<dbReference type="SMART" id="SM00826">
    <property type="entry name" value="PKS_DH"/>
    <property type="match status" value="1"/>
</dbReference>
<dbReference type="InterPro" id="IPR049900">
    <property type="entry name" value="PKS_mFAS_DH"/>
</dbReference>
<feature type="domain" description="Ketosynthase family 3 (KS3)" evidence="9">
    <location>
        <begin position="10"/>
        <end position="441"/>
    </location>
</feature>
<dbReference type="GO" id="GO:0030639">
    <property type="term" value="P:polyketide biosynthetic process"/>
    <property type="evidence" value="ECO:0007669"/>
    <property type="project" value="UniProtKB-ARBA"/>
</dbReference>
<dbReference type="InterPro" id="IPR009081">
    <property type="entry name" value="PP-bd_ACP"/>
</dbReference>
<dbReference type="GO" id="GO:0004312">
    <property type="term" value="F:fatty acid synthase activity"/>
    <property type="evidence" value="ECO:0007669"/>
    <property type="project" value="TreeGrafter"/>
</dbReference>
<dbReference type="InterPro" id="IPR056501">
    <property type="entry name" value="NAD-bd_HRPKS_sdrA"/>
</dbReference>
<dbReference type="InterPro" id="IPR014030">
    <property type="entry name" value="Ketoacyl_synth_N"/>
</dbReference>
<dbReference type="SUPFAM" id="SSF55048">
    <property type="entry name" value="Probable ACP-binding domain of malonyl-CoA ACP transacylase"/>
    <property type="match status" value="1"/>
</dbReference>
<dbReference type="Proteomes" id="UP000433876">
    <property type="component" value="Unassembled WGS sequence"/>
</dbReference>
<evidence type="ECO:0000259" key="8">
    <source>
        <dbReference type="PROSITE" id="PS50075"/>
    </source>
</evidence>
<evidence type="ECO:0000256" key="5">
    <source>
        <dbReference type="ARBA" id="ARBA00023268"/>
    </source>
</evidence>
<keyword evidence="1" id="KW-0596">Phosphopantetheine</keyword>
<dbReference type="Gene3D" id="1.10.1200.10">
    <property type="entry name" value="ACP-like"/>
    <property type="match status" value="1"/>
</dbReference>
<dbReference type="PROSITE" id="PS52019">
    <property type="entry name" value="PKS_MFAS_DH"/>
    <property type="match status" value="1"/>
</dbReference>
<evidence type="ECO:0000256" key="6">
    <source>
        <dbReference type="PROSITE-ProRule" id="PRU01363"/>
    </source>
</evidence>
<dbReference type="InterPro" id="IPR001227">
    <property type="entry name" value="Ac_transferase_dom_sf"/>
</dbReference>
<comment type="caution">
    <text evidence="11">The sequence shown here is derived from an EMBL/GenBank/DDBJ whole genome shotgun (WGS) entry which is preliminary data.</text>
</comment>
<dbReference type="InterPro" id="IPR042104">
    <property type="entry name" value="PKS_dehydratase_sf"/>
</dbReference>
<dbReference type="InterPro" id="IPR036736">
    <property type="entry name" value="ACP-like_sf"/>
</dbReference>
<dbReference type="SUPFAM" id="SSF52151">
    <property type="entry name" value="FabD/lysophospholipase-like"/>
    <property type="match status" value="1"/>
</dbReference>
<evidence type="ECO:0000313" key="12">
    <source>
        <dbReference type="Proteomes" id="UP000433876"/>
    </source>
</evidence>
<dbReference type="InterPro" id="IPR006162">
    <property type="entry name" value="Ppantetheine_attach_site"/>
</dbReference>
<evidence type="ECO:0008006" key="13">
    <source>
        <dbReference type="Google" id="ProtNLM"/>
    </source>
</evidence>
<dbReference type="SMART" id="SM00825">
    <property type="entry name" value="PKS_KS"/>
    <property type="match status" value="1"/>
</dbReference>
<feature type="region of interest" description="Disordered" evidence="7">
    <location>
        <begin position="1439"/>
        <end position="1458"/>
    </location>
</feature>
<dbReference type="InterPro" id="IPR057326">
    <property type="entry name" value="KR_dom"/>
</dbReference>
<dbReference type="CDD" id="cd00833">
    <property type="entry name" value="PKS"/>
    <property type="match status" value="1"/>
</dbReference>
<sequence length="2137" mass="231816">MSTTDQLYRQDPIAIIGFACRLPGGNHSPSMLWDFLSQGKVASNKVPKSRFNVDAHYDGSHKPGTMRPPGGMFLDESILLDRFDAPFFSLSGADAVALDPNQRQLLEVVYEGLENAGLPLEKIDGQPVACFAASFASDYGDMQNRDPEDFPPNIGIGVGRAIQANRISHFLNIKGPSVTFDTGCSGSLVGLDMAVRTLQTGQATAAIVASSNLYLNPDHVVDNRGTMGKAHSPSGLCHTFDSMADGYIKAEGVGCVIIKRLSDAVRDRDPIRAIVLGTATNSNGRTNGISSPSAEAQAAAIRAAYQNAGITDLNDTQYLECHGTGTPAGDPIEVRGVGTAFASTRDAEKPLIIGSIKGNVGHAEPVAGISGLIKTVLAIEHSVIPGNPLFVTPSPQIDFVGNKVKVSRTALPWPDTEGKPKRASINSFGYGGANAHVIVREADTEYRGHYVNSILPVNEVGVLGNSETDKVDKPHMIVLSANDASSLKNNIQSLVDHLNNPRVQLRLPDLAYTLSARRTRLWHRAFVTTRSSKIETNDFTIGKKAENIPKIGFVFTGQGAQWPQMGKQLLEFFPWTRSILEELDTVLQSLPNPPKWSLVEELTEPRSTEHVRKPEFSQPLVTALQICIIAVLESWGVKASSVVGHSSGEIAAAHCAGFLDRASAIKAAFYRGWATVIDADAESNVGMLAVGLDVETVALFLDKYQGKAWVACYNSPQSLTISGKKDALLQLADEIKASGNFARLLQVDVAYHSQLMDEFGVAYEQLLTNDNDFSFLDGRSPSGVAMFSSVTAQKLTNASPTNATYWKTNMVSPVRFSEALAAMATQPGNASPDFLIEIGPSGALAGPISQVVKSLPKAGQISYCNAWTRGENAAKALHDVAGRLFVAGYPVDLVRVNHYNSTRVRTIVDLPNYSWNHSVKYWHENAASRDWRFRQYAHHDLIGSKIFGVPWQCPIWRKHLRLEDVPWLRDHQIGPDVLMPGAGLVTMAIEAMYQKHCALNPEKAVLSTNELAYQLRNIHFDRALAVEENKICTILLSLASVPDSKDWDEFRISTSQDDVNILHCWGRIRVIDAVNDKVSGADLQPLDNPTSFSPWYKAFHEANVFFGPSFRKVLSLEATSGERSCRALVDLTPPLSTYEPASHFPLHPAPFDASFQVGAPPNVLNERSLINNVVVPGMIGEVILNRVPKDFKVGLAIAKSGCKPGGPKDETKNSRCDISVHDPETGALYFQAKGMSYVKIDVEKKPDPHTFHHVLWKPDISLLTQDQLMYLETEDVGQASKVDTIIDLIAHKRPLLKVLEVNLDKADRSSLWFSPKEMSPRQACTGYDLATTHSGTVAALEEEFGIHKNTDFHLITPDEKGLGLVVRKNYDLVIVKSHSKCGIPIEDILANIKPILHEDAFVLIADPSTSNTSTATDSGYETSHGGSVCSFDESGSVGYLSEDSNSEDENDIASSVSSAPIDHVEARKPLDSTPGSFGSRRKQLDQLAGQGFQNVLEIAEGGNVHYLCKTKSSSQPTSNQGGDEGVGAFPRSLTVVGFKNPSRPLPPSLHEKLEYSGWTVTHRSALGLNTLAAPNTTVFLVLDELSSPVLTHASGRQWESLRRLTASGNPVVWVTKGSQYQVTDPDKAVVHGLFRVVRREDTTAKLTTLDVQSATSLATAWVVDMILELVRIQKAETEYAERNGVVFVQRLMPDTKVNAFNQGKTGRAQTAIKGFHEPENMPQPVANGQLNGRVVINSHGNTRVPVGPALRTLQLRENASYLIIGGLKGLCGSLAIHMARHGAKHIISCSRSGTSDAASSRIIKGCSAYGCAVTEAKGDVTSSSFVRSLFKQHRGGWRIAGIIQGAMVLRDKTYETMTVQDFRQVLEAKVKGTWNLHKAAVEQGMTVDFFTMLSSVSGIIGNKGQANYAAANTFLDAFASYRHGLGLRANSVDLGAIEDVGYLAEQGADLQARFDKQQWTPIGEGVLRRILTCSILQQDVVRPLNPASRAQLITGIAFPLPLDGSLDIMSDSRFGYLFSSGSGAVSEGDVKRGGSDHETVDQALQAFNALVSDGADSATLVKACVEVMSKQLSRLLRLETEMESGKPLSAYGLDSMSAVELRNWVRGRIGAEVSTLDIANARSLVALCEKVVKRLAG</sequence>
<dbReference type="InterPro" id="IPR016035">
    <property type="entry name" value="Acyl_Trfase/lysoPLipase"/>
</dbReference>
<proteinExistence type="predicted"/>
<dbReference type="SUPFAM" id="SSF47336">
    <property type="entry name" value="ACP-like"/>
    <property type="match status" value="1"/>
</dbReference>
<dbReference type="PROSITE" id="PS50075">
    <property type="entry name" value="CARRIER"/>
    <property type="match status" value="1"/>
</dbReference>
<gene>
    <name evidence="11" type="ORF">SMACR_09000</name>
</gene>
<feature type="region of interest" description="N-terminal hotdog fold" evidence="6">
    <location>
        <begin position="939"/>
        <end position="1075"/>
    </location>
</feature>
<dbReference type="Gene3D" id="3.10.129.110">
    <property type="entry name" value="Polyketide synthase dehydratase"/>
    <property type="match status" value="1"/>
</dbReference>
<dbReference type="Pfam" id="PF14765">
    <property type="entry name" value="PS-DH"/>
    <property type="match status" value="1"/>
</dbReference>
<feature type="active site" description="Proton acceptor; for dehydratase activity" evidence="6">
    <location>
        <position position="971"/>
    </location>
</feature>
<dbReference type="SUPFAM" id="SSF51735">
    <property type="entry name" value="NAD(P)-binding Rossmann-fold domains"/>
    <property type="match status" value="2"/>
</dbReference>
<dbReference type="InterPro" id="IPR016036">
    <property type="entry name" value="Malonyl_transacylase_ACP-bd"/>
</dbReference>
<dbReference type="Pfam" id="PF00698">
    <property type="entry name" value="Acyl_transf_1"/>
    <property type="match status" value="1"/>
</dbReference>
<feature type="region of interest" description="C-terminal hotdog fold" evidence="6">
    <location>
        <begin position="1087"/>
        <end position="1246"/>
    </location>
</feature>
<dbReference type="EMBL" id="NMPR01000011">
    <property type="protein sequence ID" value="KAA8635527.1"/>
    <property type="molecule type" value="Genomic_DNA"/>
</dbReference>